<gene>
    <name evidence="1" type="ORF">GSONMT00004861001</name>
</gene>
<dbReference type="EMBL" id="FR904883">
    <property type="protein sequence ID" value="CDQ73164.1"/>
    <property type="molecule type" value="Genomic_DNA"/>
</dbReference>
<evidence type="ECO:0000313" key="2">
    <source>
        <dbReference type="Proteomes" id="UP000193380"/>
    </source>
</evidence>
<dbReference type="STRING" id="8022.A0A060X773"/>
<accession>A0A060X773</accession>
<proteinExistence type="predicted"/>
<evidence type="ECO:0000313" key="1">
    <source>
        <dbReference type="EMBL" id="CDQ73164.1"/>
    </source>
</evidence>
<name>A0A060X773_ONCMY</name>
<dbReference type="Proteomes" id="UP000193380">
    <property type="component" value="Unassembled WGS sequence"/>
</dbReference>
<dbReference type="PaxDb" id="8022-A0A060X773"/>
<reference evidence="1" key="1">
    <citation type="journal article" date="2014" name="Nat. Commun.">
        <title>The rainbow trout genome provides novel insights into evolution after whole-genome duplication in vertebrates.</title>
        <authorList>
            <person name="Berthelot C."/>
            <person name="Brunet F."/>
            <person name="Chalopin D."/>
            <person name="Juanchich A."/>
            <person name="Bernard M."/>
            <person name="Noel B."/>
            <person name="Bento P."/>
            <person name="Da Silva C."/>
            <person name="Labadie K."/>
            <person name="Alberti A."/>
            <person name="Aury J.M."/>
            <person name="Louis A."/>
            <person name="Dehais P."/>
            <person name="Bardou P."/>
            <person name="Montfort J."/>
            <person name="Klopp C."/>
            <person name="Cabau C."/>
            <person name="Gaspin C."/>
            <person name="Thorgaard G.H."/>
            <person name="Boussaha M."/>
            <person name="Quillet E."/>
            <person name="Guyomard R."/>
            <person name="Galiana D."/>
            <person name="Bobe J."/>
            <person name="Volff J.N."/>
            <person name="Genet C."/>
            <person name="Wincker P."/>
            <person name="Jaillon O."/>
            <person name="Roest Crollius H."/>
            <person name="Guiguen Y."/>
        </authorList>
    </citation>
    <scope>NUCLEOTIDE SEQUENCE [LARGE SCALE GENOMIC DNA]</scope>
</reference>
<reference evidence="1" key="2">
    <citation type="submission" date="2014-03" db="EMBL/GenBank/DDBJ databases">
        <authorList>
            <person name="Genoscope - CEA"/>
        </authorList>
    </citation>
    <scope>NUCLEOTIDE SEQUENCE</scope>
</reference>
<protein>
    <submittedName>
        <fullName evidence="1">Uncharacterized protein</fullName>
    </submittedName>
</protein>
<sequence length="57" mass="6156">MASSHGKNEHRFADWMANLPESMHSIPLTNLAIPGKSHIVVCTVACGNVGNLLLIMQ</sequence>
<organism evidence="1 2">
    <name type="scientific">Oncorhynchus mykiss</name>
    <name type="common">Rainbow trout</name>
    <name type="synonym">Salmo gairdneri</name>
    <dbReference type="NCBI Taxonomy" id="8022"/>
    <lineage>
        <taxon>Eukaryota</taxon>
        <taxon>Metazoa</taxon>
        <taxon>Chordata</taxon>
        <taxon>Craniata</taxon>
        <taxon>Vertebrata</taxon>
        <taxon>Euteleostomi</taxon>
        <taxon>Actinopterygii</taxon>
        <taxon>Neopterygii</taxon>
        <taxon>Teleostei</taxon>
        <taxon>Protacanthopterygii</taxon>
        <taxon>Salmoniformes</taxon>
        <taxon>Salmonidae</taxon>
        <taxon>Salmoninae</taxon>
        <taxon>Oncorhynchus</taxon>
    </lineage>
</organism>
<dbReference type="AlphaFoldDB" id="A0A060X773"/>